<dbReference type="EMBL" id="CDMY01000438">
    <property type="protein sequence ID" value="CEM12862.1"/>
    <property type="molecule type" value="Genomic_DNA"/>
</dbReference>
<sequence>MFFNNLPFTFAVGQSPHRPPQIFNFGAPPPPPKATEGPISLVEQTHRSYLNLSAWSLNNGYLERSADGREAAVLKAKLKCRQQTDQAKHHCVWCGYLAAVADHIASQLWDEQEYPHKFTESKNWQRLHDDTARFAKYVRKAAKEVWSRLSDDKKREVRVYRILETDRVLYALLCKKMTPPHRRSEKVQEKQKEAGTDTAERKDKGDDGTEATGEGGMSDID</sequence>
<keyword evidence="3" id="KW-1185">Reference proteome</keyword>
<feature type="region of interest" description="Disordered" evidence="1">
    <location>
        <begin position="180"/>
        <end position="221"/>
    </location>
</feature>
<feature type="compositionally biased region" description="Basic and acidic residues" evidence="1">
    <location>
        <begin position="185"/>
        <end position="207"/>
    </location>
</feature>
<evidence type="ECO:0000256" key="1">
    <source>
        <dbReference type="SAM" id="MobiDB-lite"/>
    </source>
</evidence>
<accession>A0A0G4FHC2</accession>
<proteinExistence type="predicted"/>
<protein>
    <submittedName>
        <fullName evidence="2">Uncharacterized protein</fullName>
    </submittedName>
</protein>
<dbReference type="Proteomes" id="UP000041254">
    <property type="component" value="Unassembled WGS sequence"/>
</dbReference>
<gene>
    <name evidence="2" type="ORF">Vbra_15462</name>
</gene>
<dbReference type="VEuPathDB" id="CryptoDB:Vbra_15462"/>
<dbReference type="AlphaFoldDB" id="A0A0G4FHC2"/>
<organism evidence="2 3">
    <name type="scientific">Vitrella brassicaformis (strain CCMP3155)</name>
    <dbReference type="NCBI Taxonomy" id="1169540"/>
    <lineage>
        <taxon>Eukaryota</taxon>
        <taxon>Sar</taxon>
        <taxon>Alveolata</taxon>
        <taxon>Colpodellida</taxon>
        <taxon>Vitrellaceae</taxon>
        <taxon>Vitrella</taxon>
    </lineage>
</organism>
<evidence type="ECO:0000313" key="2">
    <source>
        <dbReference type="EMBL" id="CEM12862.1"/>
    </source>
</evidence>
<name>A0A0G4FHC2_VITBC</name>
<dbReference type="InParanoid" id="A0A0G4FHC2"/>
<reference evidence="2 3" key="1">
    <citation type="submission" date="2014-11" db="EMBL/GenBank/DDBJ databases">
        <authorList>
            <person name="Zhu J."/>
            <person name="Qi W."/>
            <person name="Song R."/>
        </authorList>
    </citation>
    <scope>NUCLEOTIDE SEQUENCE [LARGE SCALE GENOMIC DNA]</scope>
</reference>
<evidence type="ECO:0000313" key="3">
    <source>
        <dbReference type="Proteomes" id="UP000041254"/>
    </source>
</evidence>